<keyword evidence="4 5" id="KW-0539">Nucleus</keyword>
<feature type="region of interest" description="Disordered" evidence="7">
    <location>
        <begin position="68"/>
        <end position="103"/>
    </location>
</feature>
<gene>
    <name evidence="10" type="primary">LOC104769348</name>
</gene>
<feature type="compositionally biased region" description="Acidic residues" evidence="7">
    <location>
        <begin position="93"/>
        <end position="102"/>
    </location>
</feature>
<dbReference type="InterPro" id="IPR001356">
    <property type="entry name" value="HD"/>
</dbReference>
<feature type="region of interest" description="Disordered" evidence="7">
    <location>
        <begin position="144"/>
        <end position="197"/>
    </location>
</feature>
<dbReference type="GeneID" id="104769348"/>
<dbReference type="Proteomes" id="UP000694864">
    <property type="component" value="Chromosome 13"/>
</dbReference>
<comment type="subcellular location">
    <subcellularLocation>
        <location evidence="1 5 6">Nucleus</location>
    </subcellularLocation>
</comment>
<keyword evidence="9" id="KW-1185">Reference proteome</keyword>
<sequence>MIKAMAVALSSSSGVVSHLLPPSFSSSSGVSVNRVLFRNRKSSPCSLALPFHSPSPRSVLVFARGKNRKGFASSSSPSPKKNKKKSFERDDNGGSEEEDDPFEALFNLLEEDLKNDNSSIDDEEISEEELNALADELARVLGGGDDDDDGIDLFGSATADVVDDKDEDEDDNIDDDDDEDENDDDSEEEDERPTKLKNWQLRRLAYALKAGRRKTSIKNLAAEVCLDRAYVLELLRDPPPKLLMLSATLPDEKPPVAAPENSSPDPTPEESSPAEEDVVVEPVEKVKDEAVHVMQQRWSAQKRVKKAHIETLEKVYRRSKRPTNAVVSSIVQVTNLPRKRVLKWFEDRRAEDGVPDKRAPYQAPV</sequence>
<dbReference type="SUPFAM" id="SSF46689">
    <property type="entry name" value="Homeodomain-like"/>
    <property type="match status" value="1"/>
</dbReference>
<name>A0ABM0VA17_CAMSA</name>
<dbReference type="SMART" id="SM00389">
    <property type="entry name" value="HOX"/>
    <property type="match status" value="1"/>
</dbReference>
<evidence type="ECO:0000256" key="7">
    <source>
        <dbReference type="SAM" id="MobiDB-lite"/>
    </source>
</evidence>
<evidence type="ECO:0000256" key="3">
    <source>
        <dbReference type="ARBA" id="ARBA00023155"/>
    </source>
</evidence>
<keyword evidence="10" id="KW-0560">Oxidoreductase</keyword>
<feature type="region of interest" description="Disordered" evidence="7">
    <location>
        <begin position="251"/>
        <end position="278"/>
    </location>
</feature>
<evidence type="ECO:0000313" key="9">
    <source>
        <dbReference type="Proteomes" id="UP000694864"/>
    </source>
</evidence>
<keyword evidence="10" id="KW-0575">Peroxidase</keyword>
<accession>A0ABM0VA17</accession>
<dbReference type="PROSITE" id="PS50071">
    <property type="entry name" value="HOMEOBOX_2"/>
    <property type="match status" value="1"/>
</dbReference>
<evidence type="ECO:0000256" key="2">
    <source>
        <dbReference type="ARBA" id="ARBA00023125"/>
    </source>
</evidence>
<reference evidence="9" key="1">
    <citation type="journal article" date="2014" name="Nat. Commun.">
        <title>The emerging biofuel crop Camelina sativa retains a highly undifferentiated hexaploid genome structure.</title>
        <authorList>
            <person name="Kagale S."/>
            <person name="Koh C."/>
            <person name="Nixon J."/>
            <person name="Bollina V."/>
            <person name="Clarke W.E."/>
            <person name="Tuteja R."/>
            <person name="Spillane C."/>
            <person name="Robinson S.J."/>
            <person name="Links M.G."/>
            <person name="Clarke C."/>
            <person name="Higgins E.E."/>
            <person name="Huebert T."/>
            <person name="Sharpe A.G."/>
            <person name="Parkin I.A."/>
        </authorList>
    </citation>
    <scope>NUCLEOTIDE SEQUENCE [LARGE SCALE GENOMIC DNA]</scope>
    <source>
        <strain evidence="9">cv. DH55</strain>
    </source>
</reference>
<dbReference type="Gene3D" id="1.10.10.60">
    <property type="entry name" value="Homeodomain-like"/>
    <property type="match status" value="1"/>
</dbReference>
<organism evidence="9 10">
    <name type="scientific">Camelina sativa</name>
    <name type="common">False flax</name>
    <name type="synonym">Myagrum sativum</name>
    <dbReference type="NCBI Taxonomy" id="90675"/>
    <lineage>
        <taxon>Eukaryota</taxon>
        <taxon>Viridiplantae</taxon>
        <taxon>Streptophyta</taxon>
        <taxon>Embryophyta</taxon>
        <taxon>Tracheophyta</taxon>
        <taxon>Spermatophyta</taxon>
        <taxon>Magnoliopsida</taxon>
        <taxon>eudicotyledons</taxon>
        <taxon>Gunneridae</taxon>
        <taxon>Pentapetalae</taxon>
        <taxon>rosids</taxon>
        <taxon>malvids</taxon>
        <taxon>Brassicales</taxon>
        <taxon>Brassicaceae</taxon>
        <taxon>Camelineae</taxon>
        <taxon>Camelina</taxon>
    </lineage>
</organism>
<evidence type="ECO:0000256" key="5">
    <source>
        <dbReference type="PROSITE-ProRule" id="PRU00108"/>
    </source>
</evidence>
<feature type="DNA-binding region" description="Homeobox" evidence="5">
    <location>
        <begin position="297"/>
        <end position="356"/>
    </location>
</feature>
<feature type="domain" description="Homeobox" evidence="8">
    <location>
        <begin position="295"/>
        <end position="355"/>
    </location>
</feature>
<evidence type="ECO:0000256" key="6">
    <source>
        <dbReference type="RuleBase" id="RU000682"/>
    </source>
</evidence>
<keyword evidence="3 5" id="KW-0371">Homeobox</keyword>
<reference evidence="10" key="2">
    <citation type="submission" date="2025-08" db="UniProtKB">
        <authorList>
            <consortium name="RefSeq"/>
        </authorList>
    </citation>
    <scope>IDENTIFICATION</scope>
    <source>
        <tissue evidence="10">Leaf</tissue>
    </source>
</reference>
<dbReference type="GO" id="GO:0004601">
    <property type="term" value="F:peroxidase activity"/>
    <property type="evidence" value="ECO:0007669"/>
    <property type="project" value="UniProtKB-KW"/>
</dbReference>
<evidence type="ECO:0000256" key="4">
    <source>
        <dbReference type="ARBA" id="ARBA00023242"/>
    </source>
</evidence>
<evidence type="ECO:0000259" key="8">
    <source>
        <dbReference type="PROSITE" id="PS50071"/>
    </source>
</evidence>
<dbReference type="InterPro" id="IPR009057">
    <property type="entry name" value="Homeodomain-like_sf"/>
</dbReference>
<keyword evidence="2 5" id="KW-0238">DNA-binding</keyword>
<protein>
    <submittedName>
        <fullName evidence="10">Protein OVEREXPRESSOR OF CATIONIC PEROXIDASE 3</fullName>
    </submittedName>
</protein>
<dbReference type="RefSeq" id="XP_010453172.1">
    <property type="nucleotide sequence ID" value="XM_010454870.2"/>
</dbReference>
<dbReference type="CDD" id="cd00086">
    <property type="entry name" value="homeodomain"/>
    <property type="match status" value="1"/>
</dbReference>
<dbReference type="PANTHER" id="PTHR15467:SF9">
    <property type="entry name" value="HOMEOBOX DOMAIN-CONTAINING PROTEIN"/>
    <property type="match status" value="1"/>
</dbReference>
<dbReference type="PANTHER" id="PTHR15467">
    <property type="entry name" value="ZINC-FINGERS AND HOMEOBOXES RELATED"/>
    <property type="match status" value="1"/>
</dbReference>
<dbReference type="Pfam" id="PF00046">
    <property type="entry name" value="Homeodomain"/>
    <property type="match status" value="1"/>
</dbReference>
<evidence type="ECO:0000313" key="10">
    <source>
        <dbReference type="RefSeq" id="XP_010453172.1"/>
    </source>
</evidence>
<proteinExistence type="predicted"/>
<feature type="compositionally biased region" description="Acidic residues" evidence="7">
    <location>
        <begin position="161"/>
        <end position="191"/>
    </location>
</feature>
<evidence type="ECO:0000256" key="1">
    <source>
        <dbReference type="ARBA" id="ARBA00004123"/>
    </source>
</evidence>